<evidence type="ECO:0000313" key="2">
    <source>
        <dbReference type="EMBL" id="ASR50261.1"/>
    </source>
</evidence>
<protein>
    <submittedName>
        <fullName evidence="2">Uncharacterized protein</fullName>
    </submittedName>
</protein>
<feature type="region of interest" description="Disordered" evidence="1">
    <location>
        <begin position="125"/>
        <end position="146"/>
    </location>
</feature>
<dbReference type="EMBL" id="CP020083">
    <property type="protein sequence ID" value="ASR50261.1"/>
    <property type="molecule type" value="Genomic_DNA"/>
</dbReference>
<gene>
    <name evidence="2" type="ORF">B5J99_01220</name>
</gene>
<keyword evidence="3" id="KW-1185">Reference proteome</keyword>
<dbReference type="Proteomes" id="UP000258016">
    <property type="component" value="Chromosome"/>
</dbReference>
<evidence type="ECO:0000256" key="1">
    <source>
        <dbReference type="SAM" id="MobiDB-lite"/>
    </source>
</evidence>
<proteinExistence type="predicted"/>
<name>A0ABM6M381_9SPHN</name>
<organism evidence="2 3">
    <name type="scientific">Blastomonas fulva</name>
    <dbReference type="NCBI Taxonomy" id="1550728"/>
    <lineage>
        <taxon>Bacteria</taxon>
        <taxon>Pseudomonadati</taxon>
        <taxon>Pseudomonadota</taxon>
        <taxon>Alphaproteobacteria</taxon>
        <taxon>Sphingomonadales</taxon>
        <taxon>Sphingomonadaceae</taxon>
        <taxon>Blastomonas</taxon>
    </lineage>
</organism>
<accession>A0ABM6M381</accession>
<evidence type="ECO:0000313" key="3">
    <source>
        <dbReference type="Proteomes" id="UP000258016"/>
    </source>
</evidence>
<sequence length="146" mass="15647">MVRRWVPIAGPAIAASLVLAFWQPWQPSLPDGYADEELASMLENRLVSSQSADAEPRVLLSFEAEGGKFCRAWRGATEGGIACRNASGWKIEQEFAVSGRSSTEYRQAGSEVEILAAAQEMAAGDALDAQGEKRASASGWRTSVAN</sequence>
<reference evidence="2 3" key="1">
    <citation type="submission" date="2017-03" db="EMBL/GenBank/DDBJ databases">
        <title>Complete genome sequence of Blastomonas fulva degrading microcsystin LR.</title>
        <authorList>
            <person name="Lee H.-g."/>
            <person name="Jin L."/>
            <person name="oh H.-M."/>
        </authorList>
    </citation>
    <scope>NUCLEOTIDE SEQUENCE [LARGE SCALE GENOMIC DNA]</scope>
    <source>
        <strain evidence="2 3">T2</strain>
    </source>
</reference>